<dbReference type="AlphaFoldDB" id="A0A5B7F8H6"/>
<evidence type="ECO:0000256" key="1">
    <source>
        <dbReference type="SAM" id="MobiDB-lite"/>
    </source>
</evidence>
<comment type="caution">
    <text evidence="2">The sequence shown here is derived from an EMBL/GenBank/DDBJ whole genome shotgun (WGS) entry which is preliminary data.</text>
</comment>
<keyword evidence="3" id="KW-1185">Reference proteome</keyword>
<feature type="region of interest" description="Disordered" evidence="1">
    <location>
        <begin position="89"/>
        <end position="135"/>
    </location>
</feature>
<evidence type="ECO:0000313" key="2">
    <source>
        <dbReference type="EMBL" id="MPC41885.1"/>
    </source>
</evidence>
<protein>
    <submittedName>
        <fullName evidence="2">Uncharacterized protein</fullName>
    </submittedName>
</protein>
<reference evidence="2 3" key="1">
    <citation type="submission" date="2019-05" db="EMBL/GenBank/DDBJ databases">
        <title>Another draft genome of Portunus trituberculatus and its Hox gene families provides insights of decapod evolution.</title>
        <authorList>
            <person name="Jeong J.-H."/>
            <person name="Song I."/>
            <person name="Kim S."/>
            <person name="Choi T."/>
            <person name="Kim D."/>
            <person name="Ryu S."/>
            <person name="Kim W."/>
        </authorList>
    </citation>
    <scope>NUCLEOTIDE SEQUENCE [LARGE SCALE GENOMIC DNA]</scope>
    <source>
        <tissue evidence="2">Muscle</tissue>
    </source>
</reference>
<accession>A0A5B7F8H6</accession>
<evidence type="ECO:0000313" key="3">
    <source>
        <dbReference type="Proteomes" id="UP000324222"/>
    </source>
</evidence>
<organism evidence="2 3">
    <name type="scientific">Portunus trituberculatus</name>
    <name type="common">Swimming crab</name>
    <name type="synonym">Neptunus trituberculatus</name>
    <dbReference type="NCBI Taxonomy" id="210409"/>
    <lineage>
        <taxon>Eukaryota</taxon>
        <taxon>Metazoa</taxon>
        <taxon>Ecdysozoa</taxon>
        <taxon>Arthropoda</taxon>
        <taxon>Crustacea</taxon>
        <taxon>Multicrustacea</taxon>
        <taxon>Malacostraca</taxon>
        <taxon>Eumalacostraca</taxon>
        <taxon>Eucarida</taxon>
        <taxon>Decapoda</taxon>
        <taxon>Pleocyemata</taxon>
        <taxon>Brachyura</taxon>
        <taxon>Eubrachyura</taxon>
        <taxon>Portunoidea</taxon>
        <taxon>Portunidae</taxon>
        <taxon>Portuninae</taxon>
        <taxon>Portunus</taxon>
    </lineage>
</organism>
<gene>
    <name evidence="2" type="ORF">E2C01_035494</name>
</gene>
<sequence length="135" mass="14656">MWREAGRGRPPTAAHGRGRRAERRPAPPPLECSKHAHKKLEWRGLRGAARRGAAVLKRLTHPHCAQNTFITEGVFTHMDTPVFQSGKDDAVTAAPWGARGLEGRASAPPAESARRPEEGPRLGASRDTRGGMWAG</sequence>
<name>A0A5B7F8H6_PORTR</name>
<feature type="region of interest" description="Disordered" evidence="1">
    <location>
        <begin position="1"/>
        <end position="38"/>
    </location>
</feature>
<feature type="compositionally biased region" description="Basic and acidic residues" evidence="1">
    <location>
        <begin position="112"/>
        <end position="129"/>
    </location>
</feature>
<proteinExistence type="predicted"/>
<dbReference type="Proteomes" id="UP000324222">
    <property type="component" value="Unassembled WGS sequence"/>
</dbReference>
<dbReference type="EMBL" id="VSRR010005223">
    <property type="protein sequence ID" value="MPC41885.1"/>
    <property type="molecule type" value="Genomic_DNA"/>
</dbReference>